<keyword evidence="3" id="KW-1185">Reference proteome</keyword>
<dbReference type="EMBL" id="CM003098">
    <property type="protein sequence ID" value="KUI65103.1"/>
    <property type="molecule type" value="Genomic_DNA"/>
</dbReference>
<organism evidence="2 3">
    <name type="scientific">Cytospora mali</name>
    <name type="common">Apple Valsa canker fungus</name>
    <name type="synonym">Valsa mali</name>
    <dbReference type="NCBI Taxonomy" id="578113"/>
    <lineage>
        <taxon>Eukaryota</taxon>
        <taxon>Fungi</taxon>
        <taxon>Dikarya</taxon>
        <taxon>Ascomycota</taxon>
        <taxon>Pezizomycotina</taxon>
        <taxon>Sordariomycetes</taxon>
        <taxon>Sordariomycetidae</taxon>
        <taxon>Diaporthales</taxon>
        <taxon>Cytosporaceae</taxon>
        <taxon>Cytospora</taxon>
    </lineage>
</organism>
<evidence type="ECO:0000313" key="2">
    <source>
        <dbReference type="EMBL" id="KUI65103.1"/>
    </source>
</evidence>
<evidence type="ECO:0000256" key="1">
    <source>
        <dbReference type="SAM" id="MobiDB-lite"/>
    </source>
</evidence>
<name>A0A194VMB9_CYTMA</name>
<dbReference type="Proteomes" id="UP000078559">
    <property type="component" value="Chromosome 1"/>
</dbReference>
<dbReference type="AlphaFoldDB" id="A0A194VMB9"/>
<feature type="region of interest" description="Disordered" evidence="1">
    <location>
        <begin position="1"/>
        <end position="28"/>
    </location>
</feature>
<reference evidence="2" key="1">
    <citation type="submission" date="2014-12" db="EMBL/GenBank/DDBJ databases">
        <title>Genome Sequence of Valsa Canker Pathogens Uncovers a Specific Adaption of Colonization on Woody Bark.</title>
        <authorList>
            <person name="Yin Z."/>
            <person name="Liu H."/>
            <person name="Gao X."/>
            <person name="Li Z."/>
            <person name="Song N."/>
            <person name="Ke X."/>
            <person name="Dai Q."/>
            <person name="Wu Y."/>
            <person name="Sun Y."/>
            <person name="Xu J.-R."/>
            <person name="Kang Z.K."/>
            <person name="Wang L."/>
            <person name="Huang L."/>
        </authorList>
    </citation>
    <scope>NUCLEOTIDE SEQUENCE [LARGE SCALE GENOMIC DNA]</scope>
    <source>
        <strain evidence="2">03-8</strain>
    </source>
</reference>
<evidence type="ECO:0000313" key="3">
    <source>
        <dbReference type="Proteomes" id="UP000078559"/>
    </source>
</evidence>
<gene>
    <name evidence="2" type="ORF">VM1G_11320</name>
</gene>
<sequence>MTSSSGLACFEIPPGSHNPDSGTRDFVQSPPSGLMDAVRGWAVDPLPRLLAAHLKGRNHKMPDVVTERWASIAQLTRNVRQVRILS</sequence>
<protein>
    <submittedName>
        <fullName evidence="2">Uncharacterized protein</fullName>
    </submittedName>
</protein>
<accession>A0A194VMB9</accession>
<proteinExistence type="predicted"/>